<dbReference type="RefSeq" id="XP_022254674.1">
    <property type="nucleotide sequence ID" value="XM_022398966.1"/>
</dbReference>
<reference evidence="11 12" key="1">
    <citation type="submission" date="2025-05" db="UniProtKB">
        <authorList>
            <consortium name="RefSeq"/>
        </authorList>
    </citation>
    <scope>IDENTIFICATION</scope>
    <source>
        <tissue evidence="11 12">Muscle</tissue>
    </source>
</reference>
<dbReference type="PANTHER" id="PTHR23354">
    <property type="entry name" value="NUCLEOLAR PROTEIN 7/ESTROGEN RECEPTOR COACTIVATOR-RELATED"/>
    <property type="match status" value="1"/>
</dbReference>
<keyword evidence="4" id="KW-0472">Membrane</keyword>
<evidence type="ECO:0000256" key="4">
    <source>
        <dbReference type="ARBA" id="ARBA00023136"/>
    </source>
</evidence>
<evidence type="ECO:0000313" key="10">
    <source>
        <dbReference type="Proteomes" id="UP000694941"/>
    </source>
</evidence>
<dbReference type="RefSeq" id="XP_022254675.1">
    <property type="nucleotide sequence ID" value="XM_022398967.1"/>
</dbReference>
<protein>
    <submittedName>
        <fullName evidence="11 12">TBC1 domain family member 24-like</fullName>
    </submittedName>
</protein>
<accession>A0ABM1TFL8</accession>
<dbReference type="InterPro" id="IPR035969">
    <property type="entry name" value="Rab-GAP_TBC_sf"/>
</dbReference>
<evidence type="ECO:0000256" key="3">
    <source>
        <dbReference type="ARBA" id="ARBA00023018"/>
    </source>
</evidence>
<keyword evidence="10" id="KW-1185">Reference proteome</keyword>
<dbReference type="Gene3D" id="1.10.8.270">
    <property type="entry name" value="putative rabgap domain of human tbc1 domain family member 14 like domains"/>
    <property type="match status" value="1"/>
</dbReference>
<gene>
    <name evidence="11 12 13 14" type="primary">LOC106470359</name>
</gene>
<dbReference type="Proteomes" id="UP000694941">
    <property type="component" value="Unplaced"/>
</dbReference>
<dbReference type="SMART" id="SM00584">
    <property type="entry name" value="TLDc"/>
    <property type="match status" value="1"/>
</dbReference>
<evidence type="ECO:0000256" key="1">
    <source>
        <dbReference type="ARBA" id="ARBA00004156"/>
    </source>
</evidence>
<sequence length="553" mass="63246">MEELSGNGVFSEHVNQRDLPKLHPPTPTKSKYLTDTIQELEKLLKEEQHQQVKEIIRFCHWQINHPIRQNLWVTICNYHNNKNEHGEGYYCSKMNELLGDLKMPPSLPSFVDPAYCMYYFLNKSGQQAVERVLYILADLSPFIMYCPLAYPLASIFMHYLSEEEVFWALYKLMTSKTEKFLSCTRMDHEVKCHALVQLTRKFAKEAYTHLKKGLKERENLALLFLGWQWWIFKALPFHYLVRVIDCFVFEGSKVLFRVALAILVLYGKHSRNDSDEEGGGTLQKILQFCQDIPVEVEKLLKVAFGIRGLSRKEIAKQLLKAEMFLKSQPVRGRSASMDGSSPESVSHLALNEPNKLKSDTRALSVGMVPLGSFKSSILSPEHLTQLWGWLPARITMSQPVVLFSTNEHGSSLISFFKKVEEWEPTILAIKADNDEVFGAYCSVNWAERNRQDENGKKCIYFGTGETFLFTIIPEFHQYTWVGLSSSTEVSYSANLFMVADNTMVGVGGGNGQALWLDQSLYQGKTEHCDTFNNPPLCSKTDFTCKVLEVIGFK</sequence>
<evidence type="ECO:0000256" key="2">
    <source>
        <dbReference type="ARBA" id="ARBA00004184"/>
    </source>
</evidence>
<evidence type="ECO:0000256" key="6">
    <source>
        <dbReference type="ARBA" id="ARBA00034103"/>
    </source>
</evidence>
<dbReference type="SMART" id="SM00164">
    <property type="entry name" value="TBC"/>
    <property type="match status" value="1"/>
</dbReference>
<dbReference type="GeneID" id="106470359"/>
<evidence type="ECO:0000313" key="12">
    <source>
        <dbReference type="RefSeq" id="XP_022254673.1"/>
    </source>
</evidence>
<evidence type="ECO:0000313" key="13">
    <source>
        <dbReference type="RefSeq" id="XP_022254674.1"/>
    </source>
</evidence>
<evidence type="ECO:0000256" key="5">
    <source>
        <dbReference type="ARBA" id="ARBA00023329"/>
    </source>
</evidence>
<dbReference type="InterPro" id="IPR006571">
    <property type="entry name" value="TLDc_dom"/>
</dbReference>
<evidence type="ECO:0000259" key="9">
    <source>
        <dbReference type="PROSITE" id="PS51886"/>
    </source>
</evidence>
<evidence type="ECO:0000256" key="7">
    <source>
        <dbReference type="SAM" id="MobiDB-lite"/>
    </source>
</evidence>
<evidence type="ECO:0000259" key="8">
    <source>
        <dbReference type="PROSITE" id="PS50086"/>
    </source>
</evidence>
<dbReference type="PANTHER" id="PTHR23354:SF122">
    <property type="entry name" value="GTPASE-ACTIVATING PROTEIN SKYWALKER"/>
    <property type="match status" value="1"/>
</dbReference>
<dbReference type="Pfam" id="PF07534">
    <property type="entry name" value="TLD"/>
    <property type="match status" value="1"/>
</dbReference>
<dbReference type="Gene3D" id="1.10.472.80">
    <property type="entry name" value="Ypt/Rab-GAP domain of gyp1p, domain 3"/>
    <property type="match status" value="1"/>
</dbReference>
<name>A0ABM1TFL8_LIMPO</name>
<comment type="subcellular location">
    <subcellularLocation>
        <location evidence="1">Cytoplasmic vesicle membrane</location>
    </subcellularLocation>
    <subcellularLocation>
        <location evidence="2">Endomembrane system</location>
        <topology evidence="2">Peripheral membrane protein</topology>
    </subcellularLocation>
    <subcellularLocation>
        <location evidence="6">Synapse</location>
    </subcellularLocation>
</comment>
<keyword evidence="5" id="KW-0968">Cytoplasmic vesicle</keyword>
<dbReference type="PROSITE" id="PS50086">
    <property type="entry name" value="TBC_RABGAP"/>
    <property type="match status" value="1"/>
</dbReference>
<feature type="domain" description="Rab-GAP TBC" evidence="8">
    <location>
        <begin position="62"/>
        <end position="251"/>
    </location>
</feature>
<dbReference type="PROSITE" id="PS51886">
    <property type="entry name" value="TLDC"/>
    <property type="match status" value="1"/>
</dbReference>
<dbReference type="SUPFAM" id="SSF47923">
    <property type="entry name" value="Ypt/Rab-GAP domain of gyp1p"/>
    <property type="match status" value="2"/>
</dbReference>
<feature type="region of interest" description="Disordered" evidence="7">
    <location>
        <begin position="1"/>
        <end position="30"/>
    </location>
</feature>
<dbReference type="RefSeq" id="XP_013786363.2">
    <property type="nucleotide sequence ID" value="XM_013930909.2"/>
</dbReference>
<organism evidence="10 13">
    <name type="scientific">Limulus polyphemus</name>
    <name type="common">Atlantic horseshoe crab</name>
    <dbReference type="NCBI Taxonomy" id="6850"/>
    <lineage>
        <taxon>Eukaryota</taxon>
        <taxon>Metazoa</taxon>
        <taxon>Ecdysozoa</taxon>
        <taxon>Arthropoda</taxon>
        <taxon>Chelicerata</taxon>
        <taxon>Merostomata</taxon>
        <taxon>Xiphosura</taxon>
        <taxon>Limulidae</taxon>
        <taxon>Limulus</taxon>
    </lineage>
</organism>
<dbReference type="InterPro" id="IPR000195">
    <property type="entry name" value="Rab-GAP-TBC_dom"/>
</dbReference>
<evidence type="ECO:0000313" key="11">
    <source>
        <dbReference type="RefSeq" id="XP_013786363.2"/>
    </source>
</evidence>
<dbReference type="RefSeq" id="XP_022254673.1">
    <property type="nucleotide sequence ID" value="XM_022398965.1"/>
</dbReference>
<evidence type="ECO:0000313" key="14">
    <source>
        <dbReference type="RefSeq" id="XP_022254675.1"/>
    </source>
</evidence>
<feature type="domain" description="TLDc" evidence="9">
    <location>
        <begin position="376"/>
        <end position="553"/>
    </location>
</feature>
<dbReference type="Pfam" id="PF00566">
    <property type="entry name" value="RabGAP-TBC"/>
    <property type="match status" value="1"/>
</dbReference>
<keyword evidence="3" id="KW-0770">Synapse</keyword>
<proteinExistence type="predicted"/>